<dbReference type="Proteomes" id="UP001165060">
    <property type="component" value="Unassembled WGS sequence"/>
</dbReference>
<accession>A0ABQ6M671</accession>
<dbReference type="InterPro" id="IPR058952">
    <property type="entry name" value="Ig_CFAP47"/>
</dbReference>
<feature type="compositionally biased region" description="Polar residues" evidence="1">
    <location>
        <begin position="196"/>
        <end position="206"/>
    </location>
</feature>
<name>A0ABQ6M671_9STRA</name>
<sequence length="1268" mass="137977">PPPPVRFVLHLYQALPQLIPKTVIDFQCTLNDTMKKSIALTNPSGKSISYAVTLEGCQDFTIESDTVALDPKSVTPFLVSLTPKFSKPQEARLTFWTQKDGGPMASNLVFLLKSNVNKLKAVASHSVDAKNFELTTVDITVKNPYDKPCTFFTEIQQSLSAQFNGMPGASFPLPETIFGPAIARQKSRKRLGTAGGSTQRLGTAGSTRGGADKKGGLDEAEVLAQEIEDKQNCLKLLGRPFYVPESTKIKLNPGEETTVTVQVLCFVPGTYTGYLILLDEQVGQFAYEITCNCGLPPVSSDLEFDVAVGEDGKMDCEKLLKIPVRNAMVERAATTLLERMTSAIRTRCRNILLSFLAPPGPPESGGLVRYRCMIDSPYFQGSPDVIMKGNEYTAAPKAEGGGTPSKTTRGPALSKVVCLEDVPEEGKERPTSNCVGLSFYPKEAGEYPVTVTIMPFSGEADMRTYKINATVTTQPKETSLDFKAPARQVIVQDIPISNNGPEDWTMSCVVGGSKSFSGLPSFKVPANSTATYPLSFKPQWVCEETGTLTMKNAKLGTNFNFSLSGIGEEPLAEANIVIDCAARESLEHVLELPALGAKTYAIETDLPYVTGGATFKAGGEAGNAYTMAINPQTGGNFSGQITFTDETSGMYVWYTVDMIVTAPAAEANISMTAVCRTASVATISLSNPTNDPIVFDAALHGDGILGDKTFTLAPNGSSTYELFYSPLIAKKHEGTVAFTNEAAGEFWYKLDLTATPAPSVQLEPMTCPVGGKCKQRVFISNPLGKEVKMGSSCMNNRNYSVSPGGPKLPPYGEGHFDVVYQPSSLGEEESSRIDLTHPELGNFVYFVSGSGAMPGLMDEEHCPVSIVNDQTTYPFKFRNPFNAALTVDLVLETGDEEEVGRGGMNSPSADSFSSKQEEKIIVNEIFKLLPKKTREIVMAPFTSIQIPISFSPDSIEEKQARLIVRGEIGMKRDLVWIYNIRGLAEAPTGRAILMTGPAKKAIKMDVNLGLYGLVEDGFAPEGEDFRFDVEYPACTESQEYYLREWLSVSGNNLKLDDPRGILGFHLNFQPLRPFVAGAELVVTRASTGGRWKFPIRVDVGDAEPEQEPIMIEAAIKTIKKVVFNMTNRTAQPAAFQAFFTVDSAKTLSVEPSSGVLMPFGSEGSEFFVSYAPEEYGKAERGRLIIQTDEVQWIYDVATKQPGYIAPNNTSSKIDNRLDMHLEKSLGTSKLAHKNVITENMKSDKLMVGRLRNAKANKINMQIKVLPDV</sequence>
<feature type="region of interest" description="Disordered" evidence="1">
    <location>
        <begin position="188"/>
        <end position="214"/>
    </location>
</feature>
<feature type="non-terminal residue" evidence="3">
    <location>
        <position position="1"/>
    </location>
</feature>
<dbReference type="EMBL" id="BRYB01000001">
    <property type="protein sequence ID" value="GMI20349.1"/>
    <property type="molecule type" value="Genomic_DNA"/>
</dbReference>
<evidence type="ECO:0000313" key="4">
    <source>
        <dbReference type="Proteomes" id="UP001165060"/>
    </source>
</evidence>
<dbReference type="PANTHER" id="PTHR45912:SF3">
    <property type="entry name" value="CILIA- AND FLAGELLA-ASSOCIATED PROTEIN 47"/>
    <property type="match status" value="1"/>
</dbReference>
<organism evidence="3 4">
    <name type="scientific">Tetraparma gracilis</name>
    <dbReference type="NCBI Taxonomy" id="2962635"/>
    <lineage>
        <taxon>Eukaryota</taxon>
        <taxon>Sar</taxon>
        <taxon>Stramenopiles</taxon>
        <taxon>Ochrophyta</taxon>
        <taxon>Bolidophyceae</taxon>
        <taxon>Parmales</taxon>
        <taxon>Triparmaceae</taxon>
        <taxon>Tetraparma</taxon>
    </lineage>
</organism>
<feature type="domain" description="CFAP47-like immunoglobulin-like" evidence="2">
    <location>
        <begin position="985"/>
        <end position="1098"/>
    </location>
</feature>
<proteinExistence type="predicted"/>
<reference evidence="3 4" key="1">
    <citation type="journal article" date="2023" name="Commun. Biol.">
        <title>Genome analysis of Parmales, the sister group of diatoms, reveals the evolutionary specialization of diatoms from phago-mixotrophs to photoautotrophs.</title>
        <authorList>
            <person name="Ban H."/>
            <person name="Sato S."/>
            <person name="Yoshikawa S."/>
            <person name="Yamada K."/>
            <person name="Nakamura Y."/>
            <person name="Ichinomiya M."/>
            <person name="Sato N."/>
            <person name="Blanc-Mathieu R."/>
            <person name="Endo H."/>
            <person name="Kuwata A."/>
            <person name="Ogata H."/>
        </authorList>
    </citation>
    <scope>NUCLEOTIDE SEQUENCE [LARGE SCALE GENOMIC DNA]</scope>
</reference>
<dbReference type="PANTHER" id="PTHR45912">
    <property type="entry name" value="CILIA- AND FLAGELLA-ASSOCIATED PROTEIN 47"/>
    <property type="match status" value="1"/>
</dbReference>
<evidence type="ECO:0000313" key="3">
    <source>
        <dbReference type="EMBL" id="GMI20349.1"/>
    </source>
</evidence>
<protein>
    <recommendedName>
        <fullName evidence="2">CFAP47-like immunoglobulin-like domain-containing protein</fullName>
    </recommendedName>
</protein>
<evidence type="ECO:0000256" key="1">
    <source>
        <dbReference type="SAM" id="MobiDB-lite"/>
    </source>
</evidence>
<comment type="caution">
    <text evidence="3">The sequence shown here is derived from an EMBL/GenBank/DDBJ whole genome shotgun (WGS) entry which is preliminary data.</text>
</comment>
<gene>
    <name evidence="3" type="ORF">TeGR_g1271</name>
</gene>
<keyword evidence="4" id="KW-1185">Reference proteome</keyword>
<evidence type="ECO:0000259" key="2">
    <source>
        <dbReference type="Pfam" id="PF26579"/>
    </source>
</evidence>
<dbReference type="Pfam" id="PF26579">
    <property type="entry name" value="Ig_CFAP47"/>
    <property type="match status" value="1"/>
</dbReference>